<organism evidence="1 2">
    <name type="scientific">Grimontia marina</name>
    <dbReference type="NCBI Taxonomy" id="646534"/>
    <lineage>
        <taxon>Bacteria</taxon>
        <taxon>Pseudomonadati</taxon>
        <taxon>Pseudomonadota</taxon>
        <taxon>Gammaproteobacteria</taxon>
        <taxon>Vibrionales</taxon>
        <taxon>Vibrionaceae</taxon>
        <taxon>Grimontia</taxon>
    </lineage>
</organism>
<name>A0A128EYK4_9GAMM</name>
<dbReference type="InterPro" id="IPR058007">
    <property type="entry name" value="Gp5.9"/>
</dbReference>
<evidence type="ECO:0000313" key="2">
    <source>
        <dbReference type="Proteomes" id="UP000073601"/>
    </source>
</evidence>
<dbReference type="Proteomes" id="UP000073601">
    <property type="component" value="Unassembled WGS sequence"/>
</dbReference>
<sequence>MENSLTSLDQVLALSPETAFEAFQSKHSVEKVIEAVRNEALSEVPDVETRKGRERIGSLARKVSESKTAVVKVIDNALVDAESQVKAVKATKKHVEEQFAGIRSAVLKPRDEWQAIQDELEEARQQGILSRITNINQIGNTTGDETLAELNDMAEALEMMTITQDDFAEFTGDALTAKEQAVKKVNDAIVKCVEAETQRQALHEQAVTNSINEIRLTAMHALEENVQAVRTRRETLSQLELDEVFYGERLKEAVSAKSDAIRQLDLLAEQKEALALPQENLIEAPQKMVKIPLWEHQHLQARDATLLALEAAGVDKWAGYDDAIAALMDSAA</sequence>
<reference evidence="2" key="1">
    <citation type="submission" date="2016-02" db="EMBL/GenBank/DDBJ databases">
        <authorList>
            <person name="Rodrigo-Torres Lidia"/>
            <person name="Arahal R.David."/>
        </authorList>
    </citation>
    <scope>NUCLEOTIDE SEQUENCE [LARGE SCALE GENOMIC DNA]</scope>
    <source>
        <strain evidence="2">CECT 8713</strain>
    </source>
</reference>
<dbReference type="OrthoDB" id="9135654at2"/>
<dbReference type="Pfam" id="PF25708">
    <property type="entry name" value="Phage_T7_Gp5_9"/>
    <property type="match status" value="1"/>
</dbReference>
<evidence type="ECO:0000313" key="1">
    <source>
        <dbReference type="EMBL" id="CZF79659.1"/>
    </source>
</evidence>
<accession>A0A128EYK4</accession>
<keyword evidence="2" id="KW-1185">Reference proteome</keyword>
<protein>
    <submittedName>
        <fullName evidence="1">Uncharacterized protein</fullName>
    </submittedName>
</protein>
<dbReference type="RefSeq" id="WP_062706568.1">
    <property type="nucleotide sequence ID" value="NZ_CAWRCI010000007.1"/>
</dbReference>
<dbReference type="AlphaFoldDB" id="A0A128EYK4"/>
<dbReference type="EMBL" id="FIZY01000007">
    <property type="protein sequence ID" value="CZF79659.1"/>
    <property type="molecule type" value="Genomic_DNA"/>
</dbReference>
<gene>
    <name evidence="1" type="ORF">GMA8713_01069</name>
</gene>
<proteinExistence type="predicted"/>